<protein>
    <submittedName>
        <fullName evidence="2">Uncharacterized protein</fullName>
    </submittedName>
</protein>
<evidence type="ECO:0000256" key="1">
    <source>
        <dbReference type="SAM" id="MobiDB-lite"/>
    </source>
</evidence>
<feature type="region of interest" description="Disordered" evidence="1">
    <location>
        <begin position="429"/>
        <end position="459"/>
    </location>
</feature>
<evidence type="ECO:0000313" key="3">
    <source>
        <dbReference type="Proteomes" id="UP001328107"/>
    </source>
</evidence>
<evidence type="ECO:0000313" key="2">
    <source>
        <dbReference type="EMBL" id="GMR43931.1"/>
    </source>
</evidence>
<dbReference type="Gene3D" id="3.30.160.60">
    <property type="entry name" value="Classic Zinc Finger"/>
    <property type="match status" value="1"/>
</dbReference>
<feature type="compositionally biased region" description="Basic and acidic residues" evidence="1">
    <location>
        <begin position="306"/>
        <end position="315"/>
    </location>
</feature>
<organism evidence="2 3">
    <name type="scientific">Pristionchus mayeri</name>
    <dbReference type="NCBI Taxonomy" id="1317129"/>
    <lineage>
        <taxon>Eukaryota</taxon>
        <taxon>Metazoa</taxon>
        <taxon>Ecdysozoa</taxon>
        <taxon>Nematoda</taxon>
        <taxon>Chromadorea</taxon>
        <taxon>Rhabditida</taxon>
        <taxon>Rhabditina</taxon>
        <taxon>Diplogasteromorpha</taxon>
        <taxon>Diplogasteroidea</taxon>
        <taxon>Neodiplogasteridae</taxon>
        <taxon>Pristionchus</taxon>
    </lineage>
</organism>
<keyword evidence="3" id="KW-1185">Reference proteome</keyword>
<dbReference type="AlphaFoldDB" id="A0AAN4ZRT8"/>
<feature type="region of interest" description="Disordered" evidence="1">
    <location>
        <begin position="186"/>
        <end position="209"/>
    </location>
</feature>
<sequence length="459" mass="51538">MDSDSQKDRLLSRLRRCRPMASRYDENDSDALRNTWMKGIDLMLTVAVNADKQQSRQALNHYKLMRSENKVKENNNLHRGRNFAFRMTGFLFCEAVENFVELMITISEENDELIDELHEYIQMLEQRGNQSRYIIPRSEEFATDDNAGANDKSAPPSPTIKEEPLDNDGFWNGELEEVKQEEIDPMEGTSSGINDKSAMVPNKTVPGPTLKRLSSQLTFRGDDVKYACSPSAKVPERQCSTDAKRTRLTGVIRDHQFELFRDNLRKATTTAVTAATDTRTVGEVCSDWATKFAPVPLSVGPSASSPRDEVSKDSAKQGPQHAAATATAVTSTSFTCKHCGMLYLSKGHLDRHKYKCTEYIAAKQQQRIFCRLCGIVAMSAWGLKIHVMKSHTTAEYKAAFPEGFDMKNLNSKSRRRQDQFEVIQNRDGLAKSSGGVKGARRDVVPSTLETAGEIKEEEE</sequence>
<feature type="region of interest" description="Disordered" evidence="1">
    <location>
        <begin position="140"/>
        <end position="170"/>
    </location>
</feature>
<dbReference type="Proteomes" id="UP001328107">
    <property type="component" value="Unassembled WGS sequence"/>
</dbReference>
<proteinExistence type="predicted"/>
<comment type="caution">
    <text evidence="2">The sequence shown here is derived from an EMBL/GenBank/DDBJ whole genome shotgun (WGS) entry which is preliminary data.</text>
</comment>
<gene>
    <name evidence="2" type="ORF">PMAYCL1PPCAC_14126</name>
</gene>
<feature type="region of interest" description="Disordered" evidence="1">
    <location>
        <begin position="299"/>
        <end position="321"/>
    </location>
</feature>
<reference evidence="3" key="1">
    <citation type="submission" date="2022-10" db="EMBL/GenBank/DDBJ databases">
        <title>Genome assembly of Pristionchus species.</title>
        <authorList>
            <person name="Yoshida K."/>
            <person name="Sommer R.J."/>
        </authorList>
    </citation>
    <scope>NUCLEOTIDE SEQUENCE [LARGE SCALE GENOMIC DNA]</scope>
    <source>
        <strain evidence="3">RS5460</strain>
    </source>
</reference>
<dbReference type="EMBL" id="BTRK01000003">
    <property type="protein sequence ID" value="GMR43931.1"/>
    <property type="molecule type" value="Genomic_DNA"/>
</dbReference>
<name>A0AAN4ZRT8_9BILA</name>
<accession>A0AAN4ZRT8</accession>